<dbReference type="Proteomes" id="UP000663829">
    <property type="component" value="Unassembled WGS sequence"/>
</dbReference>
<evidence type="ECO:0000313" key="2">
    <source>
        <dbReference type="EMBL" id="CAF1487265.1"/>
    </source>
</evidence>
<dbReference type="Proteomes" id="UP000677228">
    <property type="component" value="Unassembled WGS sequence"/>
</dbReference>
<gene>
    <name evidence="2" type="ORF">GPM918_LOCUS36093</name>
    <name evidence="1" type="ORF">OVA965_LOCUS29624</name>
    <name evidence="4" type="ORF">SRO942_LOCUS36818</name>
    <name evidence="3" type="ORF">TMI583_LOCUS30411</name>
</gene>
<evidence type="ECO:0000313" key="5">
    <source>
        <dbReference type="Proteomes" id="UP000663829"/>
    </source>
</evidence>
<comment type="caution">
    <text evidence="2">The sequence shown here is derived from an EMBL/GenBank/DDBJ whole genome shotgun (WGS) entry which is preliminary data.</text>
</comment>
<accession>A0A815S5E0</accession>
<evidence type="ECO:0000313" key="4">
    <source>
        <dbReference type="EMBL" id="CAF4350987.1"/>
    </source>
</evidence>
<name>A0A815S5E0_9BILA</name>
<protein>
    <recommendedName>
        <fullName evidence="6">Apple domain-containing protein</fullName>
    </recommendedName>
</protein>
<dbReference type="Proteomes" id="UP000682733">
    <property type="component" value="Unassembled WGS sequence"/>
</dbReference>
<dbReference type="EMBL" id="CAJOBC010086990">
    <property type="protein sequence ID" value="CAF4350987.1"/>
    <property type="molecule type" value="Genomic_DNA"/>
</dbReference>
<dbReference type="Proteomes" id="UP000681722">
    <property type="component" value="Unassembled WGS sequence"/>
</dbReference>
<dbReference type="EMBL" id="CAJNOQ010021505">
    <property type="protein sequence ID" value="CAF1487265.1"/>
    <property type="molecule type" value="Genomic_DNA"/>
</dbReference>
<dbReference type="EMBL" id="CAJOBA010042592">
    <property type="protein sequence ID" value="CAF4136225.1"/>
    <property type="molecule type" value="Genomic_DNA"/>
</dbReference>
<evidence type="ECO:0008006" key="6">
    <source>
        <dbReference type="Google" id="ProtNLM"/>
    </source>
</evidence>
<dbReference type="EMBL" id="CAJNOK010020978">
    <property type="protein sequence ID" value="CAF1325160.1"/>
    <property type="molecule type" value="Genomic_DNA"/>
</dbReference>
<dbReference type="AlphaFoldDB" id="A0A815S5E0"/>
<organism evidence="2 5">
    <name type="scientific">Didymodactylos carnosus</name>
    <dbReference type="NCBI Taxonomy" id="1234261"/>
    <lineage>
        <taxon>Eukaryota</taxon>
        <taxon>Metazoa</taxon>
        <taxon>Spiralia</taxon>
        <taxon>Gnathifera</taxon>
        <taxon>Rotifera</taxon>
        <taxon>Eurotatoria</taxon>
        <taxon>Bdelloidea</taxon>
        <taxon>Philodinida</taxon>
        <taxon>Philodinidae</taxon>
        <taxon>Didymodactylos</taxon>
    </lineage>
</organism>
<evidence type="ECO:0000313" key="1">
    <source>
        <dbReference type="EMBL" id="CAF1325160.1"/>
    </source>
</evidence>
<evidence type="ECO:0000313" key="3">
    <source>
        <dbReference type="EMBL" id="CAF4136225.1"/>
    </source>
</evidence>
<sequence length="75" mass="8336">MYDIDNPSAVMPLYDPFSGGNLEACESTCLMVDGCLGFSREKAATDDAIADCYFKQELTIGHTDNDPTWQTYVWS</sequence>
<proteinExistence type="predicted"/>
<reference evidence="2" key="1">
    <citation type="submission" date="2021-02" db="EMBL/GenBank/DDBJ databases">
        <authorList>
            <person name="Nowell W R."/>
        </authorList>
    </citation>
    <scope>NUCLEOTIDE SEQUENCE</scope>
</reference>
<keyword evidence="5" id="KW-1185">Reference proteome</keyword>